<dbReference type="GO" id="GO:0008712">
    <property type="term" value="F:ADP-glyceromanno-heptose 6-epimerase activity"/>
    <property type="evidence" value="ECO:0007669"/>
    <property type="project" value="UniProtKB-UniRule"/>
</dbReference>
<feature type="binding site" evidence="4">
    <location>
        <position position="193"/>
    </location>
    <ligand>
        <name>substrate</name>
    </ligand>
</feature>
<comment type="catalytic activity">
    <reaction evidence="4">
        <text>ADP-D-glycero-beta-D-manno-heptose = ADP-L-glycero-beta-D-manno-heptose</text>
        <dbReference type="Rhea" id="RHEA:17577"/>
        <dbReference type="ChEBI" id="CHEBI:59967"/>
        <dbReference type="ChEBI" id="CHEBI:61506"/>
        <dbReference type="EC" id="5.1.3.20"/>
    </reaction>
</comment>
<comment type="pathway">
    <text evidence="4">Nucleotide-sugar biosynthesis; ADP-L-glycero-beta-D-manno-heptose biosynthesis; ADP-L-glycero-beta-D-manno-heptose from D-glycero-beta-D-manno-heptose 7-phosphate: step 4/4.</text>
</comment>
<name>A0A172UT21_9MYCO</name>
<dbReference type="SUPFAM" id="SSF51735">
    <property type="entry name" value="NAD(P)-binding Rossmann-fold domains"/>
    <property type="match status" value="1"/>
</dbReference>
<dbReference type="PANTHER" id="PTHR43103">
    <property type="entry name" value="NUCLEOSIDE-DIPHOSPHATE-SUGAR EPIMERASE"/>
    <property type="match status" value="1"/>
</dbReference>
<comment type="function">
    <text evidence="4">Catalyzes the interconversion between ADP-D-glycero-beta-D-manno-heptose and ADP-L-glycero-beta-D-manno-heptose via an epimerization at carbon 6 of the heptose.</text>
</comment>
<dbReference type="GO" id="GO:0050661">
    <property type="term" value="F:NADP binding"/>
    <property type="evidence" value="ECO:0007669"/>
    <property type="project" value="InterPro"/>
</dbReference>
<reference evidence="6 7" key="1">
    <citation type="submission" date="2016-05" db="EMBL/GenBank/DDBJ databases">
        <title>Complete genome sequence of a phthalic acid esters degrading Mycobacterium sp. YC-RL4.</title>
        <authorList>
            <person name="Ren L."/>
            <person name="Fan S."/>
            <person name="Ruth N."/>
            <person name="Jia Y."/>
            <person name="Wang J."/>
            <person name="Qiao C."/>
        </authorList>
    </citation>
    <scope>NUCLEOTIDE SEQUENCE [LARGE SCALE GENOMIC DNA]</scope>
    <source>
        <strain evidence="6 7">YC-RL4</strain>
    </source>
</reference>
<evidence type="ECO:0000256" key="3">
    <source>
        <dbReference type="ARBA" id="ARBA00023277"/>
    </source>
</evidence>
<feature type="binding site" evidence="4">
    <location>
        <position position="147"/>
    </location>
    <ligand>
        <name>NADP(+)</name>
        <dbReference type="ChEBI" id="CHEBI:58349"/>
    </ligand>
</feature>
<sequence length="329" mass="36397">MHIVTGGAGFIGSNVAAALDERGEDIAIVDTFGSDDLKWRNVAKRRVRELLTPDQLPAFLAGSNGGIDSIIHMGAISTTVEKDVDLIIRNNFRGSVDLWNWCATHDVPFVYASSAATYGDGKNGFADDFDQAALATLRPLNPYGWSKHVFDRWVHAEQRAGRSQPPKWAGLKFFNVYGPNEYHKGGQRSVAVQLFEQINSSGVAQLFKSDNPQYADGGQVRDFVWVGDCVSVALWMLGTDEAPNSVYNVGSGVARTFEDKARITFALLGIPPNIEFIDLPESLRGKYQYFTLAALDKLRAAGYDRPMASLEEGLETYIQSYLLREDIFR</sequence>
<feature type="active site" description="Proton acceptor" evidence="4">
    <location>
        <position position="143"/>
    </location>
</feature>
<comment type="domain">
    <text evidence="4">Contains a large N-terminal NADP-binding domain, and a smaller C-terminal substrate-binding domain.</text>
</comment>
<dbReference type="EC" id="5.1.3.20" evidence="4"/>
<keyword evidence="7" id="KW-1185">Reference proteome</keyword>
<dbReference type="Proteomes" id="UP000077143">
    <property type="component" value="Chromosome"/>
</dbReference>
<feature type="binding site" evidence="4">
    <location>
        <begin position="73"/>
        <end position="77"/>
    </location>
    <ligand>
        <name>NADP(+)</name>
        <dbReference type="ChEBI" id="CHEBI:58349"/>
    </ligand>
</feature>
<protein>
    <recommendedName>
        <fullName evidence="4">ADP-L-glycero-D-manno-heptose-6-epimerase</fullName>
        <ecNumber evidence="4">5.1.3.20</ecNumber>
    </recommendedName>
    <alternativeName>
        <fullName evidence="4">ADP-L-glycero-beta-D-manno-heptose-6-epimerase</fullName>
        <shortName evidence="4">ADP-glyceromanno-heptose 6-epimerase</shortName>
        <shortName evidence="4">ADP-hep 6-epimerase</shortName>
        <shortName evidence="4">AGME</shortName>
    </alternativeName>
</protein>
<keyword evidence="2 4" id="KW-0413">Isomerase</keyword>
<dbReference type="InterPro" id="IPR011912">
    <property type="entry name" value="Heptose_epim"/>
</dbReference>
<dbReference type="GO" id="GO:0097171">
    <property type="term" value="P:ADP-L-glycero-beta-D-manno-heptose biosynthetic process"/>
    <property type="evidence" value="ECO:0007669"/>
    <property type="project" value="UniProtKB-UniPathway"/>
</dbReference>
<feature type="binding site" evidence="4">
    <location>
        <position position="176"/>
    </location>
    <ligand>
        <name>NADP(+)</name>
        <dbReference type="ChEBI" id="CHEBI:58349"/>
    </ligand>
</feature>
<dbReference type="EMBL" id="CP015596">
    <property type="protein sequence ID" value="ANE82186.1"/>
    <property type="molecule type" value="Genomic_DNA"/>
</dbReference>
<organism evidence="6 7">
    <name type="scientific">Mycobacterium adipatum</name>
    <dbReference type="NCBI Taxonomy" id="1682113"/>
    <lineage>
        <taxon>Bacteria</taxon>
        <taxon>Bacillati</taxon>
        <taxon>Actinomycetota</taxon>
        <taxon>Actinomycetes</taxon>
        <taxon>Mycobacteriales</taxon>
        <taxon>Mycobacteriaceae</taxon>
        <taxon>Mycobacterium</taxon>
    </lineage>
</organism>
<proteinExistence type="inferred from homology"/>
<dbReference type="UniPathway" id="UPA00356">
    <property type="reaction ID" value="UER00440"/>
</dbReference>
<dbReference type="PANTHER" id="PTHR43103:SF3">
    <property type="entry name" value="ADP-L-GLYCERO-D-MANNO-HEPTOSE-6-EPIMERASE"/>
    <property type="match status" value="1"/>
</dbReference>
<dbReference type="GO" id="GO:0005975">
    <property type="term" value="P:carbohydrate metabolic process"/>
    <property type="evidence" value="ECO:0007669"/>
    <property type="project" value="UniProtKB-UniRule"/>
</dbReference>
<dbReference type="NCBIfam" id="TIGR02197">
    <property type="entry name" value="heptose_epim"/>
    <property type="match status" value="1"/>
</dbReference>
<accession>A0A172UT21</accession>
<evidence type="ECO:0000256" key="1">
    <source>
        <dbReference type="ARBA" id="ARBA00022857"/>
    </source>
</evidence>
<evidence type="ECO:0000256" key="2">
    <source>
        <dbReference type="ARBA" id="ARBA00023235"/>
    </source>
</evidence>
<feature type="binding site" evidence="4">
    <location>
        <position position="184"/>
    </location>
    <ligand>
        <name>NADP(+)</name>
        <dbReference type="ChEBI" id="CHEBI:58349"/>
    </ligand>
</feature>
<comment type="subunit">
    <text evidence="4">Homopentamer.</text>
</comment>
<keyword evidence="1 4" id="KW-0521">NADP</keyword>
<feature type="binding site" evidence="4">
    <location>
        <position position="175"/>
    </location>
    <ligand>
        <name>substrate</name>
    </ligand>
</feature>
<keyword evidence="3 4" id="KW-0119">Carbohydrate metabolism</keyword>
<feature type="binding site" evidence="4">
    <location>
        <position position="221"/>
    </location>
    <ligand>
        <name>substrate</name>
    </ligand>
</feature>
<dbReference type="AlphaFoldDB" id="A0A172UT21"/>
<feature type="binding site" evidence="4">
    <location>
        <position position="287"/>
    </location>
    <ligand>
        <name>substrate</name>
    </ligand>
</feature>
<evidence type="ECO:0000313" key="6">
    <source>
        <dbReference type="EMBL" id="ANE82186.1"/>
    </source>
</evidence>
<dbReference type="KEGG" id="madi:A7U43_25625"/>
<feature type="binding site" evidence="4">
    <location>
        <position position="90"/>
    </location>
    <ligand>
        <name>NADP(+)</name>
        <dbReference type="ChEBI" id="CHEBI:58349"/>
    </ligand>
</feature>
<dbReference type="InterPro" id="IPR036291">
    <property type="entry name" value="NAD(P)-bd_dom_sf"/>
</dbReference>
<evidence type="ECO:0000313" key="7">
    <source>
        <dbReference type="Proteomes" id="UP000077143"/>
    </source>
</evidence>
<feature type="binding site" evidence="4">
    <location>
        <begin position="207"/>
        <end position="210"/>
    </location>
    <ligand>
        <name>substrate</name>
    </ligand>
</feature>
<dbReference type="InterPro" id="IPR001509">
    <property type="entry name" value="Epimerase_deHydtase"/>
</dbReference>
<feature type="binding site" evidence="4">
    <location>
        <position position="186"/>
    </location>
    <ligand>
        <name>substrate</name>
    </ligand>
</feature>
<dbReference type="STRING" id="1682113.A7U43_25625"/>
<gene>
    <name evidence="4" type="primary">hldD</name>
    <name evidence="6" type="ORF">A7U43_25625</name>
</gene>
<feature type="binding site" evidence="4">
    <location>
        <begin position="10"/>
        <end position="11"/>
    </location>
    <ligand>
        <name>NADP(+)</name>
        <dbReference type="ChEBI" id="CHEBI:58349"/>
    </ligand>
</feature>
<dbReference type="Gene3D" id="3.90.25.10">
    <property type="entry name" value="UDP-galactose 4-epimerase, domain 1"/>
    <property type="match status" value="1"/>
</dbReference>
<dbReference type="Gene3D" id="3.40.50.720">
    <property type="entry name" value="NAD(P)-binding Rossmann-like Domain"/>
    <property type="match status" value="1"/>
</dbReference>
<evidence type="ECO:0000256" key="4">
    <source>
        <dbReference type="HAMAP-Rule" id="MF_01601"/>
    </source>
</evidence>
<comment type="cofactor">
    <cofactor evidence="4">
        <name>NADP(+)</name>
        <dbReference type="ChEBI" id="CHEBI:58349"/>
    </cofactor>
    <text evidence="4">Binds 1 NADP(+) per subunit.</text>
</comment>
<dbReference type="HAMAP" id="MF_01601">
    <property type="entry name" value="Heptose_epimerase"/>
    <property type="match status" value="1"/>
</dbReference>
<feature type="binding site" evidence="4">
    <location>
        <begin position="30"/>
        <end position="31"/>
    </location>
    <ligand>
        <name>NADP(+)</name>
        <dbReference type="ChEBI" id="CHEBI:58349"/>
    </ligand>
</feature>
<comment type="caution">
    <text evidence="4">Lacks conserved residue(s) required for the propagation of feature annotation.</text>
</comment>
<dbReference type="OrthoDB" id="9801785at2"/>
<feature type="binding site" evidence="4">
    <location>
        <position position="38"/>
    </location>
    <ligand>
        <name>NADP(+)</name>
        <dbReference type="ChEBI" id="CHEBI:58349"/>
    </ligand>
</feature>
<comment type="similarity">
    <text evidence="4">Belongs to the NAD(P)-dependent epimerase/dehydratase family. HldD subfamily.</text>
</comment>
<dbReference type="Pfam" id="PF01370">
    <property type="entry name" value="Epimerase"/>
    <property type="match status" value="1"/>
</dbReference>
<feature type="domain" description="NAD-dependent epimerase/dehydratase" evidence="5">
    <location>
        <begin position="3"/>
        <end position="250"/>
    </location>
</feature>
<evidence type="ECO:0000259" key="5">
    <source>
        <dbReference type="Pfam" id="PF01370"/>
    </source>
</evidence>
<feature type="active site" description="Proton acceptor" evidence="4">
    <location>
        <position position="184"/>
    </location>
</feature>